<evidence type="ECO:0000313" key="3">
    <source>
        <dbReference type="Proteomes" id="UP000321820"/>
    </source>
</evidence>
<gene>
    <name evidence="2" type="ORF">FTW19_11555</name>
</gene>
<name>A0A5B9EEU7_9BACT</name>
<reference evidence="2 3" key="1">
    <citation type="submission" date="2019-08" db="EMBL/GenBank/DDBJ databases">
        <title>Complete genome sequence of Terriglobus albidus strain ORNL.</title>
        <authorList>
            <person name="Podar M."/>
        </authorList>
    </citation>
    <scope>NUCLEOTIDE SEQUENCE [LARGE SCALE GENOMIC DNA]</scope>
    <source>
        <strain evidence="2 3">ORNL</strain>
    </source>
</reference>
<dbReference type="RefSeq" id="WP_147647766.1">
    <property type="nucleotide sequence ID" value="NZ_CP042806.1"/>
</dbReference>
<feature type="compositionally biased region" description="Pro residues" evidence="1">
    <location>
        <begin position="70"/>
        <end position="83"/>
    </location>
</feature>
<proteinExistence type="predicted"/>
<evidence type="ECO:0000256" key="1">
    <source>
        <dbReference type="SAM" id="MobiDB-lite"/>
    </source>
</evidence>
<dbReference type="AlphaFoldDB" id="A0A5B9EEU7"/>
<feature type="region of interest" description="Disordered" evidence="1">
    <location>
        <begin position="64"/>
        <end position="83"/>
    </location>
</feature>
<evidence type="ECO:0000313" key="2">
    <source>
        <dbReference type="EMBL" id="QEE28576.1"/>
    </source>
</evidence>
<keyword evidence="3" id="KW-1185">Reference proteome</keyword>
<accession>A0A5B9EEU7</accession>
<dbReference type="KEGG" id="talb:FTW19_11555"/>
<organism evidence="2 3">
    <name type="scientific">Terriglobus albidus</name>
    <dbReference type="NCBI Taxonomy" id="1592106"/>
    <lineage>
        <taxon>Bacteria</taxon>
        <taxon>Pseudomonadati</taxon>
        <taxon>Acidobacteriota</taxon>
        <taxon>Terriglobia</taxon>
        <taxon>Terriglobales</taxon>
        <taxon>Acidobacteriaceae</taxon>
        <taxon>Terriglobus</taxon>
    </lineage>
</organism>
<protein>
    <submittedName>
        <fullName evidence="2">Uncharacterized protein</fullName>
    </submittedName>
</protein>
<dbReference type="Proteomes" id="UP000321820">
    <property type="component" value="Chromosome"/>
</dbReference>
<sequence>MDNDNVLPAEDPTIEADVRDVITMFIGLVRDQEKRIAAQDEVIFAMQKEISLLGKAVYGHQQIIEASQPEPEPLPPGPPTIVH</sequence>
<dbReference type="EMBL" id="CP042806">
    <property type="protein sequence ID" value="QEE28576.1"/>
    <property type="molecule type" value="Genomic_DNA"/>
</dbReference>